<sequence>MTNNKPLIEWQEEILSVGIARMDETHREFIDLVNQLGMASDTQFHALFKMLLEHTVQHFKHENIAMEKSGFPPIIIHRNEHFRVLDKLKLLLLEIENGELDLARAFVCKYLPKWFPLHAETMDRALANHIKMSAMAGS</sequence>
<protein>
    <recommendedName>
        <fullName evidence="4">Hemerythrin-like domain-containing protein</fullName>
    </recommendedName>
</protein>
<evidence type="ECO:0000256" key="2">
    <source>
        <dbReference type="ARBA" id="ARBA00022723"/>
    </source>
</evidence>
<dbReference type="GO" id="GO:0046872">
    <property type="term" value="F:metal ion binding"/>
    <property type="evidence" value="ECO:0007669"/>
    <property type="project" value="UniProtKB-KW"/>
</dbReference>
<accession>A0A3B1B239</accession>
<dbReference type="Gene3D" id="1.20.120.50">
    <property type="entry name" value="Hemerythrin-like"/>
    <property type="match status" value="1"/>
</dbReference>
<dbReference type="InterPro" id="IPR016131">
    <property type="entry name" value="Haemerythrin_Fe_BS"/>
</dbReference>
<feature type="domain" description="Hemerythrin-like" evidence="4">
    <location>
        <begin position="18"/>
        <end position="126"/>
    </location>
</feature>
<dbReference type="AlphaFoldDB" id="A0A3B1B239"/>
<proteinExistence type="inferred from homology"/>
<keyword evidence="2" id="KW-0479">Metal-binding</keyword>
<dbReference type="PROSITE" id="PS00550">
    <property type="entry name" value="HEMERYTHRINS"/>
    <property type="match status" value="1"/>
</dbReference>
<dbReference type="InterPro" id="IPR050669">
    <property type="entry name" value="Hemerythrin"/>
</dbReference>
<gene>
    <name evidence="5" type="ORF">MNBD_GAMMA25-163</name>
</gene>
<evidence type="ECO:0000256" key="3">
    <source>
        <dbReference type="ARBA" id="ARBA00023004"/>
    </source>
</evidence>
<reference evidence="5" key="1">
    <citation type="submission" date="2018-06" db="EMBL/GenBank/DDBJ databases">
        <authorList>
            <person name="Zhirakovskaya E."/>
        </authorList>
    </citation>
    <scope>NUCLEOTIDE SEQUENCE</scope>
</reference>
<dbReference type="InterPro" id="IPR012312">
    <property type="entry name" value="Hemerythrin-like"/>
</dbReference>
<dbReference type="EMBL" id="UOFY01000002">
    <property type="protein sequence ID" value="VAX05508.1"/>
    <property type="molecule type" value="Genomic_DNA"/>
</dbReference>
<evidence type="ECO:0000256" key="1">
    <source>
        <dbReference type="ARBA" id="ARBA00010587"/>
    </source>
</evidence>
<comment type="similarity">
    <text evidence="1">Belongs to the hemerythrin family.</text>
</comment>
<dbReference type="InterPro" id="IPR012827">
    <property type="entry name" value="Hemerythrin_metal-bd"/>
</dbReference>
<evidence type="ECO:0000313" key="5">
    <source>
        <dbReference type="EMBL" id="VAX05508.1"/>
    </source>
</evidence>
<keyword evidence="3" id="KW-0408">Iron</keyword>
<organism evidence="5">
    <name type="scientific">hydrothermal vent metagenome</name>
    <dbReference type="NCBI Taxonomy" id="652676"/>
    <lineage>
        <taxon>unclassified sequences</taxon>
        <taxon>metagenomes</taxon>
        <taxon>ecological metagenomes</taxon>
    </lineage>
</organism>
<dbReference type="InterPro" id="IPR035938">
    <property type="entry name" value="Hemerythrin-like_sf"/>
</dbReference>
<dbReference type="SUPFAM" id="SSF47188">
    <property type="entry name" value="Hemerythrin-like"/>
    <property type="match status" value="1"/>
</dbReference>
<dbReference type="Pfam" id="PF01814">
    <property type="entry name" value="Hemerythrin"/>
    <property type="match status" value="1"/>
</dbReference>
<dbReference type="NCBIfam" id="TIGR02481">
    <property type="entry name" value="hemeryth_dom"/>
    <property type="match status" value="1"/>
</dbReference>
<evidence type="ECO:0000259" key="4">
    <source>
        <dbReference type="Pfam" id="PF01814"/>
    </source>
</evidence>
<name>A0A3B1B239_9ZZZZ</name>
<dbReference type="PANTHER" id="PTHR37164:SF1">
    <property type="entry name" value="BACTERIOHEMERYTHRIN"/>
    <property type="match status" value="1"/>
</dbReference>
<dbReference type="PANTHER" id="PTHR37164">
    <property type="entry name" value="BACTERIOHEMERYTHRIN"/>
    <property type="match status" value="1"/>
</dbReference>
<dbReference type="CDD" id="cd12107">
    <property type="entry name" value="Hemerythrin"/>
    <property type="match status" value="1"/>
</dbReference>